<organism evidence="1 2">
    <name type="scientific">Macrococcus armenti</name>
    <dbReference type="NCBI Taxonomy" id="2875764"/>
    <lineage>
        <taxon>Bacteria</taxon>
        <taxon>Bacillati</taxon>
        <taxon>Bacillota</taxon>
        <taxon>Bacilli</taxon>
        <taxon>Bacillales</taxon>
        <taxon>Staphylococcaceae</taxon>
        <taxon>Macrococcus</taxon>
    </lineage>
</organism>
<dbReference type="Proteomes" id="UP000830343">
    <property type="component" value="Chromosome"/>
</dbReference>
<sequence length="113" mass="12998">MLKEQLDEIFNRDSLEEEVVSTKFYEIIKRLSPEDAYNLIDEAVAYLLGLKESESIAYMLEFISSLYGIAGTNERTELHELKASVIDRQVDMYGNQFTLNVLNNLKRELGTAK</sequence>
<accession>A0ABY3ZUI4</accession>
<reference evidence="1" key="1">
    <citation type="submission" date="2022-03" db="EMBL/GenBank/DDBJ databases">
        <authorList>
            <person name="Vrbovska V."/>
            <person name="Kovarovic V."/>
            <person name="Botka T."/>
            <person name="Pantucek R."/>
        </authorList>
    </citation>
    <scope>NUCLEOTIDE SEQUENCE</scope>
    <source>
        <strain evidence="1">CCM 2609</strain>
    </source>
</reference>
<proteinExistence type="predicted"/>
<keyword evidence="2" id="KW-1185">Reference proteome</keyword>
<dbReference type="RefSeq" id="WP_243365889.1">
    <property type="nucleotide sequence ID" value="NZ_CP094348.1"/>
</dbReference>
<reference evidence="1" key="2">
    <citation type="submission" date="2022-04" db="EMBL/GenBank/DDBJ databases">
        <title>Antimicrobial genetic elements in methicillin-resistant Macrococcus armenti.</title>
        <authorList>
            <person name="Keller J.E."/>
            <person name="Schwendener S."/>
            <person name="Pantucek R."/>
            <person name="Perreten V."/>
        </authorList>
    </citation>
    <scope>NUCLEOTIDE SEQUENCE</scope>
    <source>
        <strain evidence="1">CCM 2609</strain>
    </source>
</reference>
<name>A0ABY3ZUI4_9STAP</name>
<dbReference type="EMBL" id="CP094348">
    <property type="protein sequence ID" value="UOB20569.1"/>
    <property type="molecule type" value="Genomic_DNA"/>
</dbReference>
<protein>
    <submittedName>
        <fullName evidence="1">Uncharacterized protein</fullName>
    </submittedName>
</protein>
<evidence type="ECO:0000313" key="1">
    <source>
        <dbReference type="EMBL" id="UOB20569.1"/>
    </source>
</evidence>
<evidence type="ECO:0000313" key="2">
    <source>
        <dbReference type="Proteomes" id="UP000830343"/>
    </source>
</evidence>
<gene>
    <name evidence="1" type="ORF">MRZ06_00335</name>
</gene>